<evidence type="ECO:0000313" key="3">
    <source>
        <dbReference type="EMBL" id="CAI0458361.1"/>
    </source>
</evidence>
<dbReference type="CDD" id="cd22160">
    <property type="entry name" value="F-box_AtFBL13-like"/>
    <property type="match status" value="1"/>
</dbReference>
<name>A0AAV0NJE2_9ROSI</name>
<evidence type="ECO:0000313" key="4">
    <source>
        <dbReference type="Proteomes" id="UP001154282"/>
    </source>
</evidence>
<dbReference type="InterPro" id="IPR053781">
    <property type="entry name" value="F-box_AtFBL13-like"/>
</dbReference>
<dbReference type="InterPro" id="IPR032675">
    <property type="entry name" value="LRR_dom_sf"/>
</dbReference>
<reference evidence="3" key="1">
    <citation type="submission" date="2022-08" db="EMBL/GenBank/DDBJ databases">
        <authorList>
            <person name="Gutierrez-Valencia J."/>
        </authorList>
    </citation>
    <scope>NUCLEOTIDE SEQUENCE</scope>
</reference>
<dbReference type="PANTHER" id="PTHR31900">
    <property type="entry name" value="F-BOX/RNI SUPERFAMILY PROTEIN-RELATED"/>
    <property type="match status" value="1"/>
</dbReference>
<dbReference type="InterPro" id="IPR050232">
    <property type="entry name" value="FBL13/AtMIF1-like"/>
</dbReference>
<evidence type="ECO:0000256" key="1">
    <source>
        <dbReference type="SAM" id="MobiDB-lite"/>
    </source>
</evidence>
<dbReference type="SUPFAM" id="SSF81383">
    <property type="entry name" value="F-box domain"/>
    <property type="match status" value="1"/>
</dbReference>
<organism evidence="3 4">
    <name type="scientific">Linum tenue</name>
    <dbReference type="NCBI Taxonomy" id="586396"/>
    <lineage>
        <taxon>Eukaryota</taxon>
        <taxon>Viridiplantae</taxon>
        <taxon>Streptophyta</taxon>
        <taxon>Embryophyta</taxon>
        <taxon>Tracheophyta</taxon>
        <taxon>Spermatophyta</taxon>
        <taxon>Magnoliopsida</taxon>
        <taxon>eudicotyledons</taxon>
        <taxon>Gunneridae</taxon>
        <taxon>Pentapetalae</taxon>
        <taxon>rosids</taxon>
        <taxon>fabids</taxon>
        <taxon>Malpighiales</taxon>
        <taxon>Linaceae</taxon>
        <taxon>Linum</taxon>
    </lineage>
</organism>
<proteinExistence type="predicted"/>
<dbReference type="InterPro" id="IPR055411">
    <property type="entry name" value="LRR_FXL15/At3g58940/PEG3-like"/>
</dbReference>
<dbReference type="InterPro" id="IPR001810">
    <property type="entry name" value="F-box_dom"/>
</dbReference>
<accession>A0AAV0NJE2</accession>
<evidence type="ECO:0000259" key="2">
    <source>
        <dbReference type="PROSITE" id="PS50181"/>
    </source>
</evidence>
<feature type="domain" description="F-box" evidence="2">
    <location>
        <begin position="68"/>
        <end position="121"/>
    </location>
</feature>
<dbReference type="EMBL" id="CAMGYJ010000008">
    <property type="protein sequence ID" value="CAI0458361.1"/>
    <property type="molecule type" value="Genomic_DNA"/>
</dbReference>
<dbReference type="Proteomes" id="UP001154282">
    <property type="component" value="Unassembled WGS sequence"/>
</dbReference>
<dbReference type="Gene3D" id="3.80.10.10">
    <property type="entry name" value="Ribonuclease Inhibitor"/>
    <property type="match status" value="1"/>
</dbReference>
<dbReference type="SUPFAM" id="SSF52047">
    <property type="entry name" value="RNI-like"/>
    <property type="match status" value="1"/>
</dbReference>
<dbReference type="PANTHER" id="PTHR31900:SF27">
    <property type="entry name" value="FBD DOMAIN-CONTAINING PROTEIN"/>
    <property type="match status" value="1"/>
</dbReference>
<feature type="region of interest" description="Disordered" evidence="1">
    <location>
        <begin position="45"/>
        <end position="66"/>
    </location>
</feature>
<sequence length="498" mass="55933">MVSKWRRERLKEYHLFQSSAGPGTGSGRNEATAPISNRKITTREPLTTMDVPGPGNKKVCKSDGGGDGDRISTLPQSLIEHILNFLPLREAVKTSILSSAWRHKWVNRPSLVFDASFWTPFPVVETSAQYYATYGVVPRTIDRLISDVFRVLCYHKGPLREFSLSIPQLSSYPALVDQILLSLHEKCIEKLCIAIDGCKLPSRLFSFRQLKKLQLLACTFTSSEISFDQFSMLTCLDLRSVKFPDVAGVSLAIRCPLLSSLIMMDCGSAFNRLDILIEASSLSLFHFVGSFSSLLVKEAPLLKDVTVYRTVSFVDLPKNKDEPTNFVKLCGGCPAVERLSVAMGLFVDLPPPNLITLTSPSPNLMMLKQLRMDEICLSSVRDVWACLLLIEHSPKLQELIIGTRIGANTNVDVQLRVIQRLCESRTYKPKRLKQVELYQLHGLKKEMCFIRWLLSALPMLDKMLITFSANSLPHQQIQTLKELNGFQRPSSKAQVIIL</sequence>
<dbReference type="PROSITE" id="PS50181">
    <property type="entry name" value="FBOX"/>
    <property type="match status" value="1"/>
</dbReference>
<dbReference type="InterPro" id="IPR036047">
    <property type="entry name" value="F-box-like_dom_sf"/>
</dbReference>
<dbReference type="AlphaFoldDB" id="A0AAV0NJE2"/>
<dbReference type="Pfam" id="PF00646">
    <property type="entry name" value="F-box"/>
    <property type="match status" value="1"/>
</dbReference>
<protein>
    <recommendedName>
        <fullName evidence="2">F-box domain-containing protein</fullName>
    </recommendedName>
</protein>
<gene>
    <name evidence="3" type="ORF">LITE_LOCUS33496</name>
</gene>
<comment type="caution">
    <text evidence="3">The sequence shown here is derived from an EMBL/GenBank/DDBJ whole genome shotgun (WGS) entry which is preliminary data.</text>
</comment>
<dbReference type="Pfam" id="PF24758">
    <property type="entry name" value="LRR_At5g56370"/>
    <property type="match status" value="1"/>
</dbReference>
<keyword evidence="4" id="KW-1185">Reference proteome</keyword>